<keyword evidence="5" id="KW-1185">Reference proteome</keyword>
<dbReference type="AlphaFoldDB" id="A0A8C5DD76"/>
<dbReference type="PANTHER" id="PTHR32083:SF34">
    <property type="entry name" value="COILED-COIL DOMAIN-CONTAINING PROTEIN 146"/>
    <property type="match status" value="1"/>
</dbReference>
<feature type="region of interest" description="Disordered" evidence="3">
    <location>
        <begin position="1"/>
        <end position="27"/>
    </location>
</feature>
<evidence type="ECO:0008006" key="6">
    <source>
        <dbReference type="Google" id="ProtNLM"/>
    </source>
</evidence>
<dbReference type="RefSeq" id="XP_028306585.1">
    <property type="nucleotide sequence ID" value="XM_028450784.1"/>
</dbReference>
<evidence type="ECO:0000256" key="3">
    <source>
        <dbReference type="SAM" id="MobiDB-lite"/>
    </source>
</evidence>
<evidence type="ECO:0000256" key="1">
    <source>
        <dbReference type="ARBA" id="ARBA00023054"/>
    </source>
</evidence>
<feature type="coiled-coil region" evidence="2">
    <location>
        <begin position="686"/>
        <end position="785"/>
    </location>
</feature>
<sequence length="962" mass="112096">MNPSGNQRDIQPPSGEDVEVEEQEEETLWMEGFPLTALPPDLLFPETKPCTDADVASCSAFQCLEELLSSGKISATKAGNLKATYTALHNTLKSAQDKEDHILEKAKKYRAELGKLQAEMRRADEQSSCEEPESEVNILRQQFLQACNELKAAEERGYETQHQLKCLWEEKEFLRKENEIQTKPAEIESITKTLRDKYEDLKQEVLQRQLEIRSLMEDMEINDMQISREQKELQDKKGIIEFKEAESARLISIPDQIIKETERKRSKKEAAVKKTEELNKEISESEQRVKAMIELNRSLRMRNEEVIQELEARRTQVETSEREGRQLQKEIEMSKEEAGEITGTRGILEMKLKNVVCDKKYLHESLSVQLREKNRLAQALKRMEHALTMATEQLGHSQCIYNDLRAQLNAIPKREASLQQRMELQKEVDALKEGFLKQLFVAEEQGQKEQQYGMIQELLKQSNRLREKLHNLRCLTQIKAEERGQKHRELLRAQELNQLIQQELREKELIIMDQHKLNSVLQRRISQYSKLCAMMMEEKRKYVNLKEITSHTVTELAEQIKILENEIEIQQSFVINKERSCTKVSMKISSSTKARDKLRNDISKVSWRLTQMCQESEDSKRERMKLNQTIKLQEETLLEINKDHETAIGQRNSLGIQLLEHDDVLFNYNKKLATQEAAIIKGNMTLETLQNDMNDLQLAIKEKKRQIVLKTNEMLHGRELEDEITMLQIELSEARDKTLEGLNQAVEYKELKGKDPSMMELVKKVEQLELKITERENQLMEKELLVDQVTRLSNPIRDQVENCRDVGLLLAKKLNEVRTNITNTNNRLMGVTAELSMTQAMVLSQQQQIKEKELQMDRCQRALEQDLPLDVEMEEEWRRMLRDKKRRQKDKEDSSKLAEEEEWNQLPNGVYTTAEPRPNAYIPTNDPLPLPKPYGAHAPFKPSQPGANMRHIRKPAPEPMET</sequence>
<dbReference type="Proteomes" id="UP000694680">
    <property type="component" value="Chromosome 6"/>
</dbReference>
<feature type="region of interest" description="Disordered" evidence="3">
    <location>
        <begin position="883"/>
        <end position="962"/>
    </location>
</feature>
<accession>A0A8C5DD76</accession>
<evidence type="ECO:0000256" key="2">
    <source>
        <dbReference type="SAM" id="Coils"/>
    </source>
</evidence>
<protein>
    <recommendedName>
        <fullName evidence="6">Coiled-coil domain-containing protein 146</fullName>
    </recommendedName>
</protein>
<evidence type="ECO:0000313" key="5">
    <source>
        <dbReference type="Proteomes" id="UP000694680"/>
    </source>
</evidence>
<organism evidence="4 5">
    <name type="scientific">Gouania willdenowi</name>
    <name type="common">Blunt-snouted clingfish</name>
    <name type="synonym">Lepadogaster willdenowi</name>
    <dbReference type="NCBI Taxonomy" id="441366"/>
    <lineage>
        <taxon>Eukaryota</taxon>
        <taxon>Metazoa</taxon>
        <taxon>Chordata</taxon>
        <taxon>Craniata</taxon>
        <taxon>Vertebrata</taxon>
        <taxon>Euteleostomi</taxon>
        <taxon>Actinopterygii</taxon>
        <taxon>Neopterygii</taxon>
        <taxon>Teleostei</taxon>
        <taxon>Neoteleostei</taxon>
        <taxon>Acanthomorphata</taxon>
        <taxon>Ovalentaria</taxon>
        <taxon>Blenniimorphae</taxon>
        <taxon>Blenniiformes</taxon>
        <taxon>Gobiesocoidei</taxon>
        <taxon>Gobiesocidae</taxon>
        <taxon>Gobiesocinae</taxon>
        <taxon>Gouania</taxon>
    </lineage>
</organism>
<gene>
    <name evidence="4" type="primary">ccdc146</name>
</gene>
<dbReference type="Ensembl" id="ENSGWIT00000005335.1">
    <property type="protein sequence ID" value="ENSGWIP00000004986.1"/>
    <property type="gene ID" value="ENSGWIG00000002637.1"/>
</dbReference>
<evidence type="ECO:0000313" key="4">
    <source>
        <dbReference type="Ensembl" id="ENSGWIP00000004986.1"/>
    </source>
</evidence>
<feature type="coiled-coil region" evidence="2">
    <location>
        <begin position="198"/>
        <end position="337"/>
    </location>
</feature>
<name>A0A8C5DD76_GOUWI</name>
<reference evidence="4" key="1">
    <citation type="submission" date="2020-06" db="EMBL/GenBank/DDBJ databases">
        <authorList>
            <consortium name="Wellcome Sanger Institute Data Sharing"/>
        </authorList>
    </citation>
    <scope>NUCLEOTIDE SEQUENCE [LARGE SCALE GENOMIC DNA]</scope>
</reference>
<feature type="compositionally biased region" description="Basic and acidic residues" evidence="3">
    <location>
        <begin position="889"/>
        <end position="898"/>
    </location>
</feature>
<reference evidence="4" key="3">
    <citation type="submission" date="2025-09" db="UniProtKB">
        <authorList>
            <consortium name="Ensembl"/>
        </authorList>
    </citation>
    <scope>IDENTIFICATION</scope>
</reference>
<keyword evidence="1 2" id="KW-0175">Coiled coil</keyword>
<proteinExistence type="predicted"/>
<dbReference type="CTD" id="57639"/>
<feature type="coiled-coil region" evidence="2">
    <location>
        <begin position="373"/>
        <end position="475"/>
    </location>
</feature>
<dbReference type="GeneID" id="114465635"/>
<feature type="coiled-coil region" evidence="2">
    <location>
        <begin position="92"/>
        <end position="156"/>
    </location>
</feature>
<dbReference type="GO" id="GO:0005856">
    <property type="term" value="C:cytoskeleton"/>
    <property type="evidence" value="ECO:0007669"/>
    <property type="project" value="TreeGrafter"/>
</dbReference>
<dbReference type="PANTHER" id="PTHR32083">
    <property type="entry name" value="CILIA AND FLAGELLA-ASSOCIATED PROTEIN 58-RELATED"/>
    <property type="match status" value="1"/>
</dbReference>
<reference evidence="4" key="2">
    <citation type="submission" date="2025-08" db="UniProtKB">
        <authorList>
            <consortium name="Ensembl"/>
        </authorList>
    </citation>
    <scope>IDENTIFICATION</scope>
</reference>
<feature type="compositionally biased region" description="Acidic residues" evidence="3">
    <location>
        <begin position="16"/>
        <end position="27"/>
    </location>
</feature>